<dbReference type="InterPro" id="IPR036259">
    <property type="entry name" value="MFS_trans_sf"/>
</dbReference>
<keyword evidence="6 8" id="KW-1133">Transmembrane helix</keyword>
<dbReference type="PANTHER" id="PTHR23517">
    <property type="entry name" value="RESISTANCE PROTEIN MDTM, PUTATIVE-RELATED-RELATED"/>
    <property type="match status" value="1"/>
</dbReference>
<dbReference type="EMBL" id="CP084930">
    <property type="protein sequence ID" value="USI74054.1"/>
    <property type="molecule type" value="Genomic_DNA"/>
</dbReference>
<keyword evidence="4 8" id="KW-0812">Transmembrane</keyword>
<feature type="transmembrane region" description="Helical" evidence="8">
    <location>
        <begin position="291"/>
        <end position="315"/>
    </location>
</feature>
<organism evidence="9 10">
    <name type="scientific">Sphingomonas morindae</name>
    <dbReference type="NCBI Taxonomy" id="1541170"/>
    <lineage>
        <taxon>Bacteria</taxon>
        <taxon>Pseudomonadati</taxon>
        <taxon>Pseudomonadota</taxon>
        <taxon>Alphaproteobacteria</taxon>
        <taxon>Sphingomonadales</taxon>
        <taxon>Sphingomonadaceae</taxon>
        <taxon>Sphingomonas</taxon>
    </lineage>
</organism>
<keyword evidence="5" id="KW-0571">Peptide transport</keyword>
<dbReference type="InterPro" id="IPR005279">
    <property type="entry name" value="Dipep/tripep_permease"/>
</dbReference>
<name>A0ABY4XAX9_9SPHN</name>
<dbReference type="RefSeq" id="WP_252167860.1">
    <property type="nucleotide sequence ID" value="NZ_CP084930.1"/>
</dbReference>
<evidence type="ECO:0000313" key="9">
    <source>
        <dbReference type="EMBL" id="USI74054.1"/>
    </source>
</evidence>
<accession>A0ABY4XAX9</accession>
<evidence type="ECO:0000256" key="6">
    <source>
        <dbReference type="ARBA" id="ARBA00022989"/>
    </source>
</evidence>
<evidence type="ECO:0000313" key="10">
    <source>
        <dbReference type="Proteomes" id="UP001056937"/>
    </source>
</evidence>
<keyword evidence="7 8" id="KW-0472">Membrane</keyword>
<dbReference type="Pfam" id="PF00854">
    <property type="entry name" value="PTR2"/>
    <property type="match status" value="1"/>
</dbReference>
<protein>
    <submittedName>
        <fullName evidence="9">Peptide MFS transporter</fullName>
    </submittedName>
</protein>
<dbReference type="PANTHER" id="PTHR23517:SF15">
    <property type="entry name" value="PROTON-DEPENDENT OLIGOPEPTIDE FAMILY TRANSPORT PROTEIN"/>
    <property type="match status" value="1"/>
</dbReference>
<dbReference type="Proteomes" id="UP001056937">
    <property type="component" value="Chromosome 1"/>
</dbReference>
<keyword evidence="2" id="KW-0813">Transport</keyword>
<feature type="transmembrane region" description="Helical" evidence="8">
    <location>
        <begin position="245"/>
        <end position="271"/>
    </location>
</feature>
<evidence type="ECO:0000256" key="1">
    <source>
        <dbReference type="ARBA" id="ARBA00004651"/>
    </source>
</evidence>
<feature type="transmembrane region" description="Helical" evidence="8">
    <location>
        <begin position="171"/>
        <end position="191"/>
    </location>
</feature>
<evidence type="ECO:0000256" key="3">
    <source>
        <dbReference type="ARBA" id="ARBA00022475"/>
    </source>
</evidence>
<dbReference type="InterPro" id="IPR000109">
    <property type="entry name" value="POT_fam"/>
</dbReference>
<feature type="transmembrane region" description="Helical" evidence="8">
    <location>
        <begin position="327"/>
        <end position="347"/>
    </location>
</feature>
<feature type="transmembrane region" description="Helical" evidence="8">
    <location>
        <begin position="420"/>
        <end position="442"/>
    </location>
</feature>
<feature type="transmembrane region" description="Helical" evidence="8">
    <location>
        <begin position="132"/>
        <end position="150"/>
    </location>
</feature>
<evidence type="ECO:0000256" key="8">
    <source>
        <dbReference type="SAM" id="Phobius"/>
    </source>
</evidence>
<comment type="subcellular location">
    <subcellularLocation>
        <location evidence="1">Cell membrane</location>
        <topology evidence="1">Multi-pass membrane protein</topology>
    </subcellularLocation>
</comment>
<reference evidence="9" key="1">
    <citation type="journal article" date="2022" name="Toxins">
        <title>Genomic Analysis of Sphingopyxis sp. USTB-05 for Biodegrading Cyanobacterial Hepatotoxins.</title>
        <authorList>
            <person name="Liu C."/>
            <person name="Xu Q."/>
            <person name="Zhao Z."/>
            <person name="Zhang H."/>
            <person name="Liu X."/>
            <person name="Yin C."/>
            <person name="Liu Y."/>
            <person name="Yan H."/>
        </authorList>
    </citation>
    <scope>NUCLEOTIDE SEQUENCE</scope>
    <source>
        <strain evidence="9">NBD5</strain>
    </source>
</reference>
<dbReference type="CDD" id="cd17346">
    <property type="entry name" value="MFS_DtpA_like"/>
    <property type="match status" value="1"/>
</dbReference>
<keyword evidence="5" id="KW-0653">Protein transport</keyword>
<dbReference type="InterPro" id="IPR018456">
    <property type="entry name" value="PTR2_symporter_CS"/>
</dbReference>
<sequence length="458" mass="48929">MSEEARRADTGFLGHPRGLAILSFSEAWERFSYYGMQALLVLYMTQHLLLAGHVEQVWGFAPFRRLLEAAHGPLSPAALASNIFGLYAGLVYLTPIAGGLLADRVIGKTRAVTLGGLLMAAGHFLMAFEASFLPALLCLLIGVGCFKGNIASQVGDLYAPDDLRRADAFQVYMLGIQIAVIVSPLVCGTLGETVGWHWGFGAAGVGMLIGLLIYLGGRRWLPADPAPRAGRVAARAPLAREERRTIALLVALLPALALAALGNQQIFNAYLIWGESHYQLVLGGRTMPITWLISLDAFISTGCMAASVGFWRLWARRFPEPQEITKLAIGTLISAAGPALLAALSVSGHRASLGWAIAFHLLNDIGFANVFPVGLALYSRAAPRAIGGTIIAVHYLYLFAANLIVGWLGGLYETMGAARFWLIHCGLMLIAAAVLFGARIAFGRLLAPGARAGLTRRA</sequence>
<evidence type="ECO:0000256" key="7">
    <source>
        <dbReference type="ARBA" id="ARBA00023136"/>
    </source>
</evidence>
<dbReference type="InterPro" id="IPR050171">
    <property type="entry name" value="MFS_Transporters"/>
</dbReference>
<dbReference type="PROSITE" id="PS01022">
    <property type="entry name" value="PTR2_1"/>
    <property type="match status" value="1"/>
</dbReference>
<evidence type="ECO:0000256" key="4">
    <source>
        <dbReference type="ARBA" id="ARBA00022692"/>
    </source>
</evidence>
<feature type="transmembrane region" description="Helical" evidence="8">
    <location>
        <begin position="385"/>
        <end position="408"/>
    </location>
</feature>
<dbReference type="SUPFAM" id="SSF103473">
    <property type="entry name" value="MFS general substrate transporter"/>
    <property type="match status" value="1"/>
</dbReference>
<keyword evidence="3" id="KW-1003">Cell membrane</keyword>
<gene>
    <name evidence="9" type="ORF">LHA26_06225</name>
</gene>
<evidence type="ECO:0000256" key="2">
    <source>
        <dbReference type="ARBA" id="ARBA00022448"/>
    </source>
</evidence>
<proteinExistence type="predicted"/>
<dbReference type="NCBIfam" id="TIGR00924">
    <property type="entry name" value="yjdL_sub1_fam"/>
    <property type="match status" value="1"/>
</dbReference>
<evidence type="ECO:0000256" key="5">
    <source>
        <dbReference type="ARBA" id="ARBA00022856"/>
    </source>
</evidence>
<dbReference type="Gene3D" id="1.20.1250.20">
    <property type="entry name" value="MFS general substrate transporter like domains"/>
    <property type="match status" value="2"/>
</dbReference>
<feature type="transmembrane region" description="Helical" evidence="8">
    <location>
        <begin position="197"/>
        <end position="215"/>
    </location>
</feature>
<feature type="transmembrane region" description="Helical" evidence="8">
    <location>
        <begin position="353"/>
        <end position="378"/>
    </location>
</feature>
<keyword evidence="10" id="KW-1185">Reference proteome</keyword>